<evidence type="ECO:0000313" key="2">
    <source>
        <dbReference type="EMBL" id="KAK7488725.1"/>
    </source>
</evidence>
<feature type="compositionally biased region" description="Basic and acidic residues" evidence="1">
    <location>
        <begin position="62"/>
        <end position="77"/>
    </location>
</feature>
<gene>
    <name evidence="2" type="ORF">BaRGS_00020022</name>
</gene>
<keyword evidence="3" id="KW-1185">Reference proteome</keyword>
<proteinExistence type="predicted"/>
<organism evidence="2 3">
    <name type="scientific">Batillaria attramentaria</name>
    <dbReference type="NCBI Taxonomy" id="370345"/>
    <lineage>
        <taxon>Eukaryota</taxon>
        <taxon>Metazoa</taxon>
        <taxon>Spiralia</taxon>
        <taxon>Lophotrochozoa</taxon>
        <taxon>Mollusca</taxon>
        <taxon>Gastropoda</taxon>
        <taxon>Caenogastropoda</taxon>
        <taxon>Sorbeoconcha</taxon>
        <taxon>Cerithioidea</taxon>
        <taxon>Batillariidae</taxon>
        <taxon>Batillaria</taxon>
    </lineage>
</organism>
<feature type="compositionally biased region" description="Basic and acidic residues" evidence="1">
    <location>
        <begin position="25"/>
        <end position="36"/>
    </location>
</feature>
<name>A0ABD0KPJ4_9CAEN</name>
<sequence>MCSPTSQPSLPAGRGKRAERLEFQKTWSKERCERVHNTASSPVEISSGEESDSLPDLTPSPAKDDSTDSMLESKKERHFLDVIAGKIKGRRDRISAETQAGSGPTEPENVVVLRYPDLPPAKSKGSHFRTEISSGGKKRPLTDRCQSESEVDRKKVKNQRVKFLRSHIPIQTEEQKSCRDFPPEATMLLDAAKEEHVFDPLLFGHCLNLLEEFSLTRKPPMDIMKEVIKTGLFYQESVDIAVTTYNLVMSLWTKYPDLIDIDWQWMETSADVLWRNQGAHLSNKVTKRDGDPGLTQAHLYFKLQLHGLRHDLSQCVLADAKSVRGSLAAATLSAAHFPKIKKIINWISSCLPAAGRPQNGVRIQKRLCTSRVDESVGRTWLWSLQELLAMSILVSRDRIEVAKRVAGEVFQMYSYLPGLPEKKALLQTIQCPLLCFCLVRLVLENCCAETLPSTVFPENVHELAHLYFPALPPKGPMTSLTPPPSPSDEEDGAVNAEGNIYTAENCEELTLLIYFVTKSYITCRQKHLLKDLRQQVLKVPDQLSQEELNELKASCQDFQDHLNELTTDLSPGTMVYLHMLEALRDSS</sequence>
<reference evidence="2 3" key="1">
    <citation type="journal article" date="2023" name="Sci. Data">
        <title>Genome assembly of the Korean intertidal mud-creeper Batillaria attramentaria.</title>
        <authorList>
            <person name="Patra A.K."/>
            <person name="Ho P.T."/>
            <person name="Jun S."/>
            <person name="Lee S.J."/>
            <person name="Kim Y."/>
            <person name="Won Y.J."/>
        </authorList>
    </citation>
    <scope>NUCLEOTIDE SEQUENCE [LARGE SCALE GENOMIC DNA]</scope>
    <source>
        <strain evidence="2">Wonlab-2016</strain>
    </source>
</reference>
<evidence type="ECO:0000256" key="1">
    <source>
        <dbReference type="SAM" id="MobiDB-lite"/>
    </source>
</evidence>
<protein>
    <submittedName>
        <fullName evidence="2">Uncharacterized protein</fullName>
    </submittedName>
</protein>
<comment type="caution">
    <text evidence="2">The sequence shown here is derived from an EMBL/GenBank/DDBJ whole genome shotgun (WGS) entry which is preliminary data.</text>
</comment>
<dbReference type="AlphaFoldDB" id="A0ABD0KPJ4"/>
<evidence type="ECO:0000313" key="3">
    <source>
        <dbReference type="Proteomes" id="UP001519460"/>
    </source>
</evidence>
<feature type="region of interest" description="Disordered" evidence="1">
    <location>
        <begin position="25"/>
        <end position="77"/>
    </location>
</feature>
<dbReference type="Proteomes" id="UP001519460">
    <property type="component" value="Unassembled WGS sequence"/>
</dbReference>
<feature type="region of interest" description="Disordered" evidence="1">
    <location>
        <begin position="121"/>
        <end position="144"/>
    </location>
</feature>
<accession>A0ABD0KPJ4</accession>
<dbReference type="EMBL" id="JACVVK020000147">
    <property type="protein sequence ID" value="KAK7488725.1"/>
    <property type="molecule type" value="Genomic_DNA"/>
</dbReference>